<comment type="caution">
    <text evidence="3">The sequence shown here is derived from an EMBL/GenBank/DDBJ whole genome shotgun (WGS) entry which is preliminary data.</text>
</comment>
<dbReference type="AlphaFoldDB" id="A0AA36MK71"/>
<protein>
    <submittedName>
        <fullName evidence="3">Uncharacterized protein</fullName>
    </submittedName>
</protein>
<dbReference type="EMBL" id="CAUJNA010000006">
    <property type="protein sequence ID" value="CAJ1370277.1"/>
    <property type="molecule type" value="Genomic_DNA"/>
</dbReference>
<gene>
    <name evidence="3" type="ORF">EVOR1521_LOCUS881</name>
</gene>
<evidence type="ECO:0000313" key="3">
    <source>
        <dbReference type="EMBL" id="CAJ1370277.1"/>
    </source>
</evidence>
<evidence type="ECO:0000256" key="2">
    <source>
        <dbReference type="SAM" id="SignalP"/>
    </source>
</evidence>
<keyword evidence="2" id="KW-0732">Signal</keyword>
<sequence length="385" mass="43434">MAVSRVARLALGAALLALGGLTLTAPSAERPPRAPRGGRAERVLAEEAELPTPKTWRELRRHPRFDHSPGSGWRTQLLPDKEASDPRRVQEGLTRAERLSGVLRVLDGADLSSWSAINVATAWHRLAKFSRLPKRGAAPDQRDLQIRDLQRRLAERARELGPEEFTPRSISTLFYAWGLKRFKCKLLKPFSISARTRLKEFDPQSIANMVFGMGLLGLQYEDRLLEEVGKQVPQRLIEFQLEEVISMFYSLGKLRYSPAEGKLLAAMGDYVIDRIDTLGPTRLLKVVEAANQVDFPKSRLMNVLMNQIAREINGFTVHQIVVLVRSCAQAEVKHAKGTTAITEEVMSRLSELNTDARLSQIMDNLKIMQDLVRKKKKKEEVELTQ</sequence>
<keyword evidence="4" id="KW-1185">Reference proteome</keyword>
<evidence type="ECO:0000256" key="1">
    <source>
        <dbReference type="SAM" id="MobiDB-lite"/>
    </source>
</evidence>
<proteinExistence type="predicted"/>
<feature type="compositionally biased region" description="Basic and acidic residues" evidence="1">
    <location>
        <begin position="79"/>
        <end position="89"/>
    </location>
</feature>
<organism evidence="3 4">
    <name type="scientific">Effrenium voratum</name>
    <dbReference type="NCBI Taxonomy" id="2562239"/>
    <lineage>
        <taxon>Eukaryota</taxon>
        <taxon>Sar</taxon>
        <taxon>Alveolata</taxon>
        <taxon>Dinophyceae</taxon>
        <taxon>Suessiales</taxon>
        <taxon>Symbiodiniaceae</taxon>
        <taxon>Effrenium</taxon>
    </lineage>
</organism>
<accession>A0AA36MK71</accession>
<dbReference type="Proteomes" id="UP001178507">
    <property type="component" value="Unassembled WGS sequence"/>
</dbReference>
<feature type="signal peptide" evidence="2">
    <location>
        <begin position="1"/>
        <end position="24"/>
    </location>
</feature>
<reference evidence="3" key="1">
    <citation type="submission" date="2023-08" db="EMBL/GenBank/DDBJ databases">
        <authorList>
            <person name="Chen Y."/>
            <person name="Shah S."/>
            <person name="Dougan E. K."/>
            <person name="Thang M."/>
            <person name="Chan C."/>
        </authorList>
    </citation>
    <scope>NUCLEOTIDE SEQUENCE</scope>
</reference>
<feature type="chain" id="PRO_5041285576" evidence="2">
    <location>
        <begin position="25"/>
        <end position="385"/>
    </location>
</feature>
<name>A0AA36MK71_9DINO</name>
<evidence type="ECO:0000313" key="4">
    <source>
        <dbReference type="Proteomes" id="UP001178507"/>
    </source>
</evidence>
<feature type="region of interest" description="Disordered" evidence="1">
    <location>
        <begin position="27"/>
        <end position="89"/>
    </location>
</feature>